<feature type="region of interest" description="Disordered" evidence="1">
    <location>
        <begin position="172"/>
        <end position="211"/>
    </location>
</feature>
<proteinExistence type="predicted"/>
<dbReference type="STRING" id="1838286.Verru16b_02444"/>
<feature type="compositionally biased region" description="Basic and acidic residues" evidence="1">
    <location>
        <begin position="200"/>
        <end position="211"/>
    </location>
</feature>
<accession>A0A1D8AWX8</accession>
<organism evidence="2 3">
    <name type="scientific">Lacunisphaera limnophila</name>
    <dbReference type="NCBI Taxonomy" id="1838286"/>
    <lineage>
        <taxon>Bacteria</taxon>
        <taxon>Pseudomonadati</taxon>
        <taxon>Verrucomicrobiota</taxon>
        <taxon>Opitutia</taxon>
        <taxon>Opitutales</taxon>
        <taxon>Opitutaceae</taxon>
        <taxon>Lacunisphaera</taxon>
    </lineage>
</organism>
<keyword evidence="3" id="KW-1185">Reference proteome</keyword>
<dbReference type="EMBL" id="CP016094">
    <property type="protein sequence ID" value="AOS45363.1"/>
    <property type="molecule type" value="Genomic_DNA"/>
</dbReference>
<protein>
    <submittedName>
        <fullName evidence="2">Uncharacterized protein</fullName>
    </submittedName>
</protein>
<feature type="compositionally biased region" description="Basic and acidic residues" evidence="1">
    <location>
        <begin position="177"/>
        <end position="192"/>
    </location>
</feature>
<name>A0A1D8AWX8_9BACT</name>
<dbReference type="OrthoDB" id="9849865at2"/>
<reference evidence="2 3" key="1">
    <citation type="submission" date="2016-06" db="EMBL/GenBank/DDBJ databases">
        <title>Three novel species with peptidoglycan cell walls form the new genus Lacunisphaera gen. nov. in the family Opitutaceae of the verrucomicrobial subdivision 4.</title>
        <authorList>
            <person name="Rast P."/>
            <person name="Gloeckner I."/>
            <person name="Jogler M."/>
            <person name="Boedeker C."/>
            <person name="Jeske O."/>
            <person name="Wiegand S."/>
            <person name="Reinhardt R."/>
            <person name="Schumann P."/>
            <person name="Rohde M."/>
            <person name="Spring S."/>
            <person name="Gloeckner F.O."/>
            <person name="Jogler C."/>
        </authorList>
    </citation>
    <scope>NUCLEOTIDE SEQUENCE [LARGE SCALE GENOMIC DNA]</scope>
    <source>
        <strain evidence="2 3">IG16b</strain>
    </source>
</reference>
<evidence type="ECO:0000256" key="1">
    <source>
        <dbReference type="SAM" id="MobiDB-lite"/>
    </source>
</evidence>
<gene>
    <name evidence="2" type="ORF">Verru16b_02444</name>
</gene>
<dbReference type="Proteomes" id="UP000095228">
    <property type="component" value="Chromosome"/>
</dbReference>
<sequence length="211" mass="23354">MKSPIKPVGGLKPLVLPRRVNPLQRAQEATQATIAARKSIDAIMSSSRAPWGGKTALSGAQVEELEKALRALEAKVGEREMALADAENKMAEKDRALAETEALLQAREKVIDAMRKQPAAEAGGGMNPAELEALGKLKEELDRQEASMKEQRAALQEREDFLNQSEASLFEKMQAQQEKETELEQKEEDLKRMARQLGVLKDEPKEPIEKA</sequence>
<dbReference type="KEGG" id="obg:Verru16b_02444"/>
<dbReference type="AlphaFoldDB" id="A0A1D8AWX8"/>
<evidence type="ECO:0000313" key="3">
    <source>
        <dbReference type="Proteomes" id="UP000095228"/>
    </source>
</evidence>
<evidence type="ECO:0000313" key="2">
    <source>
        <dbReference type="EMBL" id="AOS45363.1"/>
    </source>
</evidence>
<dbReference type="RefSeq" id="WP_069962519.1">
    <property type="nucleotide sequence ID" value="NZ_CP016094.1"/>
</dbReference>